<dbReference type="FunFam" id="3.40.50.620:FF:000130">
    <property type="entry name" value="Cysteine--tRNA ligase"/>
    <property type="match status" value="1"/>
</dbReference>
<sequence>MRLYNTLGRTREPFTPLRAGTVGVYACGPTVYDSVHIGNLRAYIFVDTLHRMLRANQYDVQLVMNITDVDDKTITKSGGDKAVFTELTKRYEEKFWHDLDGLNILRPDSVTHATDYINKIVSFIEELKEKGFAYTPSDGSTYFSIEKFKTYGSLARIDPSGLKIGVRVNQDEYTKENLTDFALWKAWDASDGDIFWETSLGKGRPGWSIECSAMSQDVLGDTIDIHTGGVDLVFPHHENEIAQSEARTGKKFVNYWLHNEHLLVDGTKMAKSAGNFYILQDIIDKGFDPRAFRHLCLGAHYRDTLNFTWESLAASQTAVKRIDTLVSKVGKKDDDAKKRAIEIISDDLASPKMLAFLEKENNPWLWRELEGVHGISLGTIKKELTEEQQKLIALRTQLRSEKKFKEADALRSQLLEEGIDVEDSKL</sequence>
<gene>
    <name evidence="13" type="primary">cysS</name>
    <name evidence="16" type="ORF">COT79_01260</name>
</gene>
<feature type="binding site" evidence="13">
    <location>
        <position position="240"/>
    </location>
    <ligand>
        <name>Zn(2+)</name>
        <dbReference type="ChEBI" id="CHEBI:29105"/>
    </ligand>
</feature>
<dbReference type="Gene3D" id="3.40.50.620">
    <property type="entry name" value="HUPs"/>
    <property type="match status" value="1"/>
</dbReference>
<evidence type="ECO:0000256" key="12">
    <source>
        <dbReference type="ARBA" id="ARBA00047398"/>
    </source>
</evidence>
<comment type="caution">
    <text evidence="16">The sequence shown here is derived from an EMBL/GenBank/DDBJ whole genome shotgun (WGS) entry which is preliminary data.</text>
</comment>
<dbReference type="InterPro" id="IPR014729">
    <property type="entry name" value="Rossmann-like_a/b/a_fold"/>
</dbReference>
<dbReference type="AlphaFoldDB" id="A0A2M6R978"/>
<feature type="binding site" evidence="13">
    <location>
        <position position="27"/>
    </location>
    <ligand>
        <name>Zn(2+)</name>
        <dbReference type="ChEBI" id="CHEBI:29105"/>
    </ligand>
</feature>
<dbReference type="PANTHER" id="PTHR10890">
    <property type="entry name" value="CYSTEINYL-TRNA SYNTHETASE"/>
    <property type="match status" value="1"/>
</dbReference>
<dbReference type="Pfam" id="PF23493">
    <property type="entry name" value="CysS_C"/>
    <property type="match status" value="1"/>
</dbReference>
<dbReference type="EMBL" id="PEZX01000019">
    <property type="protein sequence ID" value="PIS07079.1"/>
    <property type="molecule type" value="Genomic_DNA"/>
</dbReference>
<evidence type="ECO:0000313" key="16">
    <source>
        <dbReference type="EMBL" id="PIS07079.1"/>
    </source>
</evidence>
<dbReference type="GO" id="GO:0006423">
    <property type="term" value="P:cysteinyl-tRNA aminoacylation"/>
    <property type="evidence" value="ECO:0007669"/>
    <property type="project" value="UniProtKB-UniRule"/>
</dbReference>
<name>A0A2M6R978_9BACT</name>
<comment type="catalytic activity">
    <reaction evidence="12 13">
        <text>tRNA(Cys) + L-cysteine + ATP = L-cysteinyl-tRNA(Cys) + AMP + diphosphate</text>
        <dbReference type="Rhea" id="RHEA:17773"/>
        <dbReference type="Rhea" id="RHEA-COMP:9661"/>
        <dbReference type="Rhea" id="RHEA-COMP:9679"/>
        <dbReference type="ChEBI" id="CHEBI:30616"/>
        <dbReference type="ChEBI" id="CHEBI:33019"/>
        <dbReference type="ChEBI" id="CHEBI:35235"/>
        <dbReference type="ChEBI" id="CHEBI:78442"/>
        <dbReference type="ChEBI" id="CHEBI:78517"/>
        <dbReference type="ChEBI" id="CHEBI:456215"/>
        <dbReference type="EC" id="6.1.1.16"/>
    </reaction>
</comment>
<dbReference type="InterPro" id="IPR056411">
    <property type="entry name" value="CysS_C"/>
</dbReference>
<keyword evidence="10 13" id="KW-0648">Protein biosynthesis</keyword>
<feature type="binding site" evidence="13">
    <location>
        <position position="211"/>
    </location>
    <ligand>
        <name>Zn(2+)</name>
        <dbReference type="ChEBI" id="CHEBI:29105"/>
    </ligand>
</feature>
<keyword evidence="4 13" id="KW-0963">Cytoplasm</keyword>
<dbReference type="SUPFAM" id="SSF52374">
    <property type="entry name" value="Nucleotidylyl transferase"/>
    <property type="match status" value="1"/>
</dbReference>
<evidence type="ECO:0000256" key="2">
    <source>
        <dbReference type="ARBA" id="ARBA00005594"/>
    </source>
</evidence>
<keyword evidence="6 13" id="KW-0479">Metal-binding</keyword>
<dbReference type="GO" id="GO:0008270">
    <property type="term" value="F:zinc ion binding"/>
    <property type="evidence" value="ECO:0007669"/>
    <property type="project" value="UniProtKB-UniRule"/>
</dbReference>
<dbReference type="InterPro" id="IPR024909">
    <property type="entry name" value="Cys-tRNA/MSH_ligase"/>
</dbReference>
<reference evidence="17" key="1">
    <citation type="submission" date="2017-09" db="EMBL/GenBank/DDBJ databases">
        <title>Depth-based differentiation of microbial function through sediment-hosted aquifers and enrichment of novel symbionts in the deep terrestrial subsurface.</title>
        <authorList>
            <person name="Probst A.J."/>
            <person name="Ladd B."/>
            <person name="Jarett J.K."/>
            <person name="Geller-Mcgrath D.E."/>
            <person name="Sieber C.M.K."/>
            <person name="Emerson J.B."/>
            <person name="Anantharaman K."/>
            <person name="Thomas B.C."/>
            <person name="Malmstrom R."/>
            <person name="Stieglmeier M."/>
            <person name="Klingl A."/>
            <person name="Woyke T."/>
            <person name="Ryan C.M."/>
            <person name="Banfield J.F."/>
        </authorList>
    </citation>
    <scope>NUCLEOTIDE SEQUENCE [LARGE SCALE GENOMIC DNA]</scope>
</reference>
<evidence type="ECO:0000256" key="5">
    <source>
        <dbReference type="ARBA" id="ARBA00022598"/>
    </source>
</evidence>
<comment type="subunit">
    <text evidence="3 13">Monomer.</text>
</comment>
<evidence type="ECO:0000256" key="3">
    <source>
        <dbReference type="ARBA" id="ARBA00011245"/>
    </source>
</evidence>
<dbReference type="GO" id="GO:0005829">
    <property type="term" value="C:cytosol"/>
    <property type="evidence" value="ECO:0007669"/>
    <property type="project" value="TreeGrafter"/>
</dbReference>
<evidence type="ECO:0000256" key="13">
    <source>
        <dbReference type="HAMAP-Rule" id="MF_00041"/>
    </source>
</evidence>
<dbReference type="NCBIfam" id="TIGR00435">
    <property type="entry name" value="cysS"/>
    <property type="match status" value="1"/>
</dbReference>
<feature type="domain" description="Cysteinyl-tRNA ligase anticodon binding" evidence="15">
    <location>
        <begin position="383"/>
        <end position="425"/>
    </location>
</feature>
<dbReference type="PRINTS" id="PR00983">
    <property type="entry name" value="TRNASYNTHCYS"/>
</dbReference>
<feature type="binding site" evidence="13">
    <location>
        <position position="271"/>
    </location>
    <ligand>
        <name>ATP</name>
        <dbReference type="ChEBI" id="CHEBI:30616"/>
    </ligand>
</feature>
<evidence type="ECO:0000259" key="14">
    <source>
        <dbReference type="Pfam" id="PF01406"/>
    </source>
</evidence>
<evidence type="ECO:0000256" key="7">
    <source>
        <dbReference type="ARBA" id="ARBA00022741"/>
    </source>
</evidence>
<keyword evidence="11 13" id="KW-0030">Aminoacyl-tRNA synthetase</keyword>
<keyword evidence="9 13" id="KW-0067">ATP-binding</keyword>
<dbReference type="Proteomes" id="UP000231162">
    <property type="component" value="Unassembled WGS sequence"/>
</dbReference>
<evidence type="ECO:0000256" key="10">
    <source>
        <dbReference type="ARBA" id="ARBA00022917"/>
    </source>
</evidence>
<dbReference type="InterPro" id="IPR032678">
    <property type="entry name" value="tRNA-synt_1_cat_dom"/>
</dbReference>
<evidence type="ECO:0000256" key="4">
    <source>
        <dbReference type="ARBA" id="ARBA00022490"/>
    </source>
</evidence>
<dbReference type="HAMAP" id="MF_00041">
    <property type="entry name" value="Cys_tRNA_synth"/>
    <property type="match status" value="1"/>
</dbReference>
<proteinExistence type="inferred from homology"/>
<dbReference type="EC" id="6.1.1.16" evidence="13"/>
<dbReference type="InterPro" id="IPR009080">
    <property type="entry name" value="tRNAsynth_Ia_anticodon-bd"/>
</dbReference>
<keyword evidence="7 13" id="KW-0547">Nucleotide-binding</keyword>
<dbReference type="InterPro" id="IPR015803">
    <property type="entry name" value="Cys-tRNA-ligase"/>
</dbReference>
<comment type="cofactor">
    <cofactor evidence="13">
        <name>Zn(2+)</name>
        <dbReference type="ChEBI" id="CHEBI:29105"/>
    </cofactor>
    <text evidence="13">Binds 1 zinc ion per subunit.</text>
</comment>
<dbReference type="SUPFAM" id="SSF47323">
    <property type="entry name" value="Anticodon-binding domain of a subclass of class I aminoacyl-tRNA synthetases"/>
    <property type="match status" value="1"/>
</dbReference>
<dbReference type="Pfam" id="PF01406">
    <property type="entry name" value="tRNA-synt_1e"/>
    <property type="match status" value="1"/>
</dbReference>
<keyword evidence="8 13" id="KW-0862">Zinc</keyword>
<feature type="binding site" evidence="13">
    <location>
        <position position="236"/>
    </location>
    <ligand>
        <name>Zn(2+)</name>
        <dbReference type="ChEBI" id="CHEBI:29105"/>
    </ligand>
</feature>
<dbReference type="GO" id="GO:0005524">
    <property type="term" value="F:ATP binding"/>
    <property type="evidence" value="ECO:0007669"/>
    <property type="project" value="UniProtKB-UniRule"/>
</dbReference>
<evidence type="ECO:0000256" key="8">
    <source>
        <dbReference type="ARBA" id="ARBA00022833"/>
    </source>
</evidence>
<dbReference type="PANTHER" id="PTHR10890:SF3">
    <property type="entry name" value="CYSTEINE--TRNA LIGASE, CYTOPLASMIC"/>
    <property type="match status" value="1"/>
</dbReference>
<protein>
    <recommendedName>
        <fullName evidence="13">Cysteine--tRNA ligase</fullName>
        <ecNumber evidence="13">6.1.1.16</ecNumber>
    </recommendedName>
    <alternativeName>
        <fullName evidence="13">Cysteinyl-tRNA synthetase</fullName>
        <shortName evidence="13">CysRS</shortName>
    </alternativeName>
</protein>
<feature type="short sequence motif" description="'HIGH' region" evidence="13">
    <location>
        <begin position="29"/>
        <end position="39"/>
    </location>
</feature>
<evidence type="ECO:0000259" key="15">
    <source>
        <dbReference type="Pfam" id="PF23493"/>
    </source>
</evidence>
<evidence type="ECO:0000256" key="6">
    <source>
        <dbReference type="ARBA" id="ARBA00022723"/>
    </source>
</evidence>
<evidence type="ECO:0000256" key="11">
    <source>
        <dbReference type="ARBA" id="ARBA00023146"/>
    </source>
</evidence>
<evidence type="ECO:0000256" key="9">
    <source>
        <dbReference type="ARBA" id="ARBA00022840"/>
    </source>
</evidence>
<feature type="short sequence motif" description="'KMSKS' region" evidence="13">
    <location>
        <begin position="268"/>
        <end position="272"/>
    </location>
</feature>
<dbReference type="CDD" id="cd00672">
    <property type="entry name" value="CysRS_core"/>
    <property type="match status" value="1"/>
</dbReference>
<evidence type="ECO:0000256" key="1">
    <source>
        <dbReference type="ARBA" id="ARBA00004496"/>
    </source>
</evidence>
<accession>A0A2M6R978</accession>
<feature type="domain" description="tRNA synthetases class I catalytic" evidence="14">
    <location>
        <begin position="14"/>
        <end position="315"/>
    </location>
</feature>
<organism evidence="16 17">
    <name type="scientific">Candidatus Berkelbacteria bacterium CG10_big_fil_rev_8_21_14_0_10_43_14</name>
    <dbReference type="NCBI Taxonomy" id="1974515"/>
    <lineage>
        <taxon>Bacteria</taxon>
        <taxon>Candidatus Berkelbacteria</taxon>
    </lineage>
</organism>
<comment type="similarity">
    <text evidence="2 13">Belongs to the class-I aminoacyl-tRNA synthetase family.</text>
</comment>
<comment type="subcellular location">
    <subcellularLocation>
        <location evidence="1 13">Cytoplasm</location>
    </subcellularLocation>
</comment>
<evidence type="ECO:0000313" key="17">
    <source>
        <dbReference type="Proteomes" id="UP000231162"/>
    </source>
</evidence>
<keyword evidence="5 13" id="KW-0436">Ligase</keyword>
<dbReference type="GO" id="GO:0004817">
    <property type="term" value="F:cysteine-tRNA ligase activity"/>
    <property type="evidence" value="ECO:0007669"/>
    <property type="project" value="UniProtKB-UniRule"/>
</dbReference>